<feature type="region of interest" description="Disordered" evidence="1">
    <location>
        <begin position="326"/>
        <end position="346"/>
    </location>
</feature>
<proteinExistence type="predicted"/>
<dbReference type="AlphaFoldDB" id="A0AAE4BLX2"/>
<dbReference type="InterPro" id="IPR012337">
    <property type="entry name" value="RNaseH-like_sf"/>
</dbReference>
<sequence length="346" mass="38781">MKHQLLYIRSGINTAFEAVLVAFDRHHQPRVLTRCALSGDPELAKAELASLIVQKPKHLLIHNADAPQSARYVTHLRALLRAKGITTEVAHGRNSRFVFTVAEQLHLRPEPQEKQRWRPHKAEDDPYHVWCDGSGIGKFPYHSVGILIERHGLRVEYAEVVENPEYEFEAARLALATLPNGAHVYLYTDFAALIESLRGTAVSYQTARPLNDLITRKSLTVSAIKVNSGTHPLHARCHALATLAKELYARRRKPQLPSNDLAAALRECTAQPAVPRPPERFFTSGLRPLPGQRLTSQVTARDARIKALEAALSVYEEQVAALDDALHQERQGRRTSAQAEERSVRE</sequence>
<accession>A0AAE4BLX2</accession>
<protein>
    <recommendedName>
        <fullName evidence="4">RNase H type-1 domain-containing protein</fullName>
    </recommendedName>
</protein>
<evidence type="ECO:0000313" key="3">
    <source>
        <dbReference type="Proteomes" id="UP001185331"/>
    </source>
</evidence>
<reference evidence="2" key="1">
    <citation type="submission" date="2023-07" db="EMBL/GenBank/DDBJ databases">
        <title>Sorghum-associated microbial communities from plants grown in Nebraska, USA.</title>
        <authorList>
            <person name="Schachtman D."/>
        </authorList>
    </citation>
    <scope>NUCLEOTIDE SEQUENCE</scope>
    <source>
        <strain evidence="2">BE330</strain>
    </source>
</reference>
<organism evidence="2 3">
    <name type="scientific">Deinococcus soli</name>
    <name type="common">ex Cha et al. 2016</name>
    <dbReference type="NCBI Taxonomy" id="1309411"/>
    <lineage>
        <taxon>Bacteria</taxon>
        <taxon>Thermotogati</taxon>
        <taxon>Deinococcota</taxon>
        <taxon>Deinococci</taxon>
        <taxon>Deinococcales</taxon>
        <taxon>Deinococcaceae</taxon>
        <taxon>Deinococcus</taxon>
    </lineage>
</organism>
<dbReference type="Proteomes" id="UP001185331">
    <property type="component" value="Unassembled WGS sequence"/>
</dbReference>
<evidence type="ECO:0000256" key="1">
    <source>
        <dbReference type="SAM" id="MobiDB-lite"/>
    </source>
</evidence>
<evidence type="ECO:0000313" key="2">
    <source>
        <dbReference type="EMBL" id="MDR6218465.1"/>
    </source>
</evidence>
<dbReference type="RefSeq" id="WP_309854975.1">
    <property type="nucleotide sequence ID" value="NZ_JAVDQJ010000005.1"/>
</dbReference>
<dbReference type="EMBL" id="JAVDQK010000004">
    <property type="protein sequence ID" value="MDR6218465.1"/>
    <property type="molecule type" value="Genomic_DNA"/>
</dbReference>
<comment type="caution">
    <text evidence="2">The sequence shown here is derived from an EMBL/GenBank/DDBJ whole genome shotgun (WGS) entry which is preliminary data.</text>
</comment>
<dbReference type="SUPFAM" id="SSF53098">
    <property type="entry name" value="Ribonuclease H-like"/>
    <property type="match status" value="1"/>
</dbReference>
<name>A0AAE4BLX2_9DEIO</name>
<gene>
    <name evidence="2" type="ORF">J2Y00_002028</name>
</gene>
<evidence type="ECO:0008006" key="4">
    <source>
        <dbReference type="Google" id="ProtNLM"/>
    </source>
</evidence>